<proteinExistence type="predicted"/>
<dbReference type="SUPFAM" id="SSF64288">
    <property type="entry name" value="Chorismate lyase-like"/>
    <property type="match status" value="1"/>
</dbReference>
<dbReference type="EMBL" id="CP097966">
    <property type="protein sequence ID" value="URQ63085.1"/>
    <property type="molecule type" value="Genomic_DNA"/>
</dbReference>
<dbReference type="GO" id="GO:0005737">
    <property type="term" value="C:cytoplasm"/>
    <property type="evidence" value="ECO:0007669"/>
    <property type="project" value="InterPro"/>
</dbReference>
<dbReference type="Proteomes" id="UP001056381">
    <property type="component" value="Chromosome"/>
</dbReference>
<dbReference type="AlphaFoldDB" id="A0A9Q8TZH9"/>
<dbReference type="GO" id="GO:0006744">
    <property type="term" value="P:ubiquinone biosynthetic process"/>
    <property type="evidence" value="ECO:0007669"/>
    <property type="project" value="InterPro"/>
</dbReference>
<name>A0A9Q8TZH9_9GAMM</name>
<keyword evidence="2" id="KW-1185">Reference proteome</keyword>
<evidence type="ECO:0000313" key="2">
    <source>
        <dbReference type="Proteomes" id="UP001056381"/>
    </source>
</evidence>
<evidence type="ECO:0000313" key="1">
    <source>
        <dbReference type="EMBL" id="URQ63085.1"/>
    </source>
</evidence>
<keyword evidence="1" id="KW-0456">Lyase</keyword>
<reference evidence="1" key="1">
    <citation type="submission" date="2022-05" db="EMBL/GenBank/DDBJ databases">
        <title>Single-amplified genomics reveal most streamlined microbe among free-living bacteria.</title>
        <authorList>
            <person name="Roda-Garcia J."/>
            <person name="Haro-Moreno J.M."/>
            <person name="Rodriguez-Valera F."/>
            <person name="Almagro-Moreno S."/>
            <person name="Lopez-Perez M."/>
        </authorList>
    </citation>
    <scope>NUCLEOTIDE SEQUENCE</scope>
    <source>
        <strain evidence="1">TMED112-D2-2</strain>
    </source>
</reference>
<accession>A0A9Q8TZH9</accession>
<dbReference type="EC" id="4.1.3.40" evidence="1"/>
<dbReference type="InterPro" id="IPR007440">
    <property type="entry name" value="Chorismate--pyruvate_lyase"/>
</dbReference>
<protein>
    <submittedName>
        <fullName evidence="1">Chorismate lyase</fullName>
        <ecNumber evidence="1">4.1.3.40</ecNumber>
    </submittedName>
</protein>
<sequence length="158" mass="18770">MTPLIETNWELFDEKENVDFKQMNGWISEDKSLINRLENKYGTINLEVLNEEETEYSDKELGFERVKGNLRKVFLKAQRNIVYAESFFSSKVYKKFPKFKRLANEPLGKYLFNNPLISKKETYVAKYSLGNNKYLGRKCIYDLDGESFFVVEVFLFHE</sequence>
<dbReference type="Pfam" id="PF04345">
    <property type="entry name" value="Chor_lyase"/>
    <property type="match status" value="1"/>
</dbReference>
<dbReference type="InterPro" id="IPR028978">
    <property type="entry name" value="Chorismate_lyase_/UTRA_dom_sf"/>
</dbReference>
<gene>
    <name evidence="1" type="ORF">M9B40_05015</name>
</gene>
<dbReference type="Gene3D" id="3.40.1410.10">
    <property type="entry name" value="Chorismate lyase-like"/>
    <property type="match status" value="1"/>
</dbReference>
<organism evidence="1 2">
    <name type="scientific">SAR86 cluster bacterium</name>
    <dbReference type="NCBI Taxonomy" id="2030880"/>
    <lineage>
        <taxon>Bacteria</taxon>
        <taxon>Pseudomonadati</taxon>
        <taxon>Pseudomonadota</taxon>
        <taxon>Gammaproteobacteria</taxon>
        <taxon>SAR86 cluster</taxon>
    </lineage>
</organism>
<dbReference type="GO" id="GO:0008813">
    <property type="term" value="F:chorismate lyase activity"/>
    <property type="evidence" value="ECO:0007669"/>
    <property type="project" value="UniProtKB-EC"/>
</dbReference>